<dbReference type="Pfam" id="PF00290">
    <property type="entry name" value="Trp_syntA"/>
    <property type="match status" value="1"/>
</dbReference>
<dbReference type="InterPro" id="IPR018204">
    <property type="entry name" value="Trp_synthase_alpha_AS"/>
</dbReference>
<dbReference type="KEGG" id="ppsc:EHS13_19225"/>
<gene>
    <name evidence="9" type="primary">trpA</name>
    <name evidence="11" type="ORF">EHS13_19225</name>
</gene>
<dbReference type="CDD" id="cd04724">
    <property type="entry name" value="Tryptophan_synthase_alpha"/>
    <property type="match status" value="1"/>
</dbReference>
<evidence type="ECO:0000313" key="11">
    <source>
        <dbReference type="EMBL" id="QGQ96862.1"/>
    </source>
</evidence>
<organism evidence="11 12">
    <name type="scientific">Paenibacillus psychroresistens</name>
    <dbReference type="NCBI Taxonomy" id="1778678"/>
    <lineage>
        <taxon>Bacteria</taxon>
        <taxon>Bacillati</taxon>
        <taxon>Bacillota</taxon>
        <taxon>Bacilli</taxon>
        <taxon>Bacillales</taxon>
        <taxon>Paenibacillaceae</taxon>
        <taxon>Paenibacillus</taxon>
    </lineage>
</organism>
<dbReference type="PANTHER" id="PTHR43406">
    <property type="entry name" value="TRYPTOPHAN SYNTHASE, ALPHA CHAIN"/>
    <property type="match status" value="1"/>
</dbReference>
<evidence type="ECO:0000256" key="3">
    <source>
        <dbReference type="ARBA" id="ARBA00011270"/>
    </source>
</evidence>
<evidence type="ECO:0000256" key="4">
    <source>
        <dbReference type="ARBA" id="ARBA00022605"/>
    </source>
</evidence>
<keyword evidence="4 9" id="KW-0028">Amino-acid biosynthesis</keyword>
<dbReference type="EMBL" id="CP034235">
    <property type="protein sequence ID" value="QGQ96862.1"/>
    <property type="molecule type" value="Genomic_DNA"/>
</dbReference>
<dbReference type="RefSeq" id="WP_155701954.1">
    <property type="nucleotide sequence ID" value="NZ_CP034235.1"/>
</dbReference>
<dbReference type="PROSITE" id="PS00167">
    <property type="entry name" value="TRP_SYNTHASE_ALPHA"/>
    <property type="match status" value="1"/>
</dbReference>
<dbReference type="GO" id="GO:0005829">
    <property type="term" value="C:cytosol"/>
    <property type="evidence" value="ECO:0007669"/>
    <property type="project" value="TreeGrafter"/>
</dbReference>
<evidence type="ECO:0000256" key="5">
    <source>
        <dbReference type="ARBA" id="ARBA00022822"/>
    </source>
</evidence>
<dbReference type="SUPFAM" id="SSF51366">
    <property type="entry name" value="Ribulose-phoshate binding barrel"/>
    <property type="match status" value="1"/>
</dbReference>
<evidence type="ECO:0000256" key="10">
    <source>
        <dbReference type="RuleBase" id="RU003662"/>
    </source>
</evidence>
<evidence type="ECO:0000256" key="8">
    <source>
        <dbReference type="ARBA" id="ARBA00049047"/>
    </source>
</evidence>
<dbReference type="Gene3D" id="3.20.20.70">
    <property type="entry name" value="Aldolase class I"/>
    <property type="match status" value="1"/>
</dbReference>
<comment type="subunit">
    <text evidence="3 9">Tetramer of two alpha and two beta chains.</text>
</comment>
<comment type="similarity">
    <text evidence="9 10">Belongs to the TrpA family.</text>
</comment>
<dbReference type="FunFam" id="3.20.20.70:FF:000037">
    <property type="entry name" value="Tryptophan synthase alpha chain"/>
    <property type="match status" value="1"/>
</dbReference>
<dbReference type="EC" id="4.2.1.20" evidence="9"/>
<keyword evidence="5 9" id="KW-0822">Tryptophan biosynthesis</keyword>
<keyword evidence="6 9" id="KW-0057">Aromatic amino acid biosynthesis</keyword>
<keyword evidence="7 9" id="KW-0456">Lyase</keyword>
<dbReference type="PANTHER" id="PTHR43406:SF1">
    <property type="entry name" value="TRYPTOPHAN SYNTHASE ALPHA CHAIN, CHLOROPLASTIC"/>
    <property type="match status" value="1"/>
</dbReference>
<dbReference type="Proteomes" id="UP000426246">
    <property type="component" value="Chromosome"/>
</dbReference>
<keyword evidence="12" id="KW-1185">Reference proteome</keyword>
<dbReference type="InterPro" id="IPR013785">
    <property type="entry name" value="Aldolase_TIM"/>
</dbReference>
<name>A0A6B8RMF6_9BACL</name>
<evidence type="ECO:0000256" key="1">
    <source>
        <dbReference type="ARBA" id="ARBA00003365"/>
    </source>
</evidence>
<comment type="function">
    <text evidence="1 9">The alpha subunit is responsible for the aldol cleavage of indoleglycerol phosphate to indole and glyceraldehyde 3-phosphate.</text>
</comment>
<dbReference type="UniPathway" id="UPA00035">
    <property type="reaction ID" value="UER00044"/>
</dbReference>
<dbReference type="OrthoDB" id="9804578at2"/>
<evidence type="ECO:0000256" key="9">
    <source>
        <dbReference type="HAMAP-Rule" id="MF_00131"/>
    </source>
</evidence>
<comment type="catalytic activity">
    <reaction evidence="8 9">
        <text>(1S,2R)-1-C-(indol-3-yl)glycerol 3-phosphate + L-serine = D-glyceraldehyde 3-phosphate + L-tryptophan + H2O</text>
        <dbReference type="Rhea" id="RHEA:10532"/>
        <dbReference type="ChEBI" id="CHEBI:15377"/>
        <dbReference type="ChEBI" id="CHEBI:33384"/>
        <dbReference type="ChEBI" id="CHEBI:57912"/>
        <dbReference type="ChEBI" id="CHEBI:58866"/>
        <dbReference type="ChEBI" id="CHEBI:59776"/>
        <dbReference type="EC" id="4.2.1.20"/>
    </reaction>
</comment>
<dbReference type="InterPro" id="IPR002028">
    <property type="entry name" value="Trp_synthase_suA"/>
</dbReference>
<proteinExistence type="inferred from homology"/>
<dbReference type="AlphaFoldDB" id="A0A6B8RMF6"/>
<comment type="pathway">
    <text evidence="2 9">Amino-acid biosynthesis; L-tryptophan biosynthesis; L-tryptophan from chorismate: step 5/5.</text>
</comment>
<protein>
    <recommendedName>
        <fullName evidence="9">Tryptophan synthase alpha chain</fullName>
        <ecNumber evidence="9">4.2.1.20</ecNumber>
    </recommendedName>
</protein>
<feature type="active site" description="Proton acceptor" evidence="9">
    <location>
        <position position="49"/>
    </location>
</feature>
<evidence type="ECO:0000256" key="7">
    <source>
        <dbReference type="ARBA" id="ARBA00023239"/>
    </source>
</evidence>
<feature type="active site" description="Proton acceptor" evidence="9">
    <location>
        <position position="60"/>
    </location>
</feature>
<evidence type="ECO:0000256" key="2">
    <source>
        <dbReference type="ARBA" id="ARBA00004733"/>
    </source>
</evidence>
<dbReference type="GO" id="GO:0004834">
    <property type="term" value="F:tryptophan synthase activity"/>
    <property type="evidence" value="ECO:0007669"/>
    <property type="project" value="UniProtKB-UniRule"/>
</dbReference>
<dbReference type="HAMAP" id="MF_00131">
    <property type="entry name" value="Trp_synth_alpha"/>
    <property type="match status" value="1"/>
</dbReference>
<reference evidence="12" key="1">
    <citation type="submission" date="2018-11" db="EMBL/GenBank/DDBJ databases">
        <title>Complete genome sequence of Paenibacillus sp. ML311-T8.</title>
        <authorList>
            <person name="Nam Y.-D."/>
            <person name="Kang J."/>
            <person name="Chung W.-H."/>
            <person name="Park Y.S."/>
        </authorList>
    </citation>
    <scope>NUCLEOTIDE SEQUENCE [LARGE SCALE GENOMIC DNA]</scope>
    <source>
        <strain evidence="12">ML311-T8</strain>
    </source>
</reference>
<evidence type="ECO:0000256" key="6">
    <source>
        <dbReference type="ARBA" id="ARBA00023141"/>
    </source>
</evidence>
<dbReference type="NCBIfam" id="TIGR00262">
    <property type="entry name" value="trpA"/>
    <property type="match status" value="1"/>
</dbReference>
<evidence type="ECO:0000313" key="12">
    <source>
        <dbReference type="Proteomes" id="UP000426246"/>
    </source>
</evidence>
<accession>A0A6B8RMF6</accession>
<dbReference type="InterPro" id="IPR011060">
    <property type="entry name" value="RibuloseP-bd_barrel"/>
</dbReference>
<sequence>MNRIDQTFAKLKSISKAALLPFLTIGDPNLATSVKIIHELEAAGADIIELGVPYSDPLADGPVIQESSQRALLNKITIMDCIQVAKTCREEGSQLPFILFTYYNPVLQVGLEKFFKIISENEISGLIIPDLPVEENGEVLALAQQHNIHLIPLVAPTSNDRIAKIVNSASGFIYCVSSLGVTGTRAQFHTGINEFIELVKRSSYLPVVVGFGISNSEQVARFSQICDGVVVGSALVRKISECIPQLQSTNEAEQKAGLLQIREFVRELNSY</sequence>